<keyword evidence="3" id="KW-1185">Reference proteome</keyword>
<dbReference type="Pfam" id="PF21778">
    <property type="entry name" value="DUF6873"/>
    <property type="match status" value="1"/>
</dbReference>
<proteinExistence type="predicted"/>
<name>A0ABP3V7T4_9CLOT</name>
<gene>
    <name evidence="2" type="ORF">GCM10008906_37900</name>
</gene>
<dbReference type="InterPro" id="IPR049238">
    <property type="entry name" value="DUF6873"/>
</dbReference>
<dbReference type="RefSeq" id="WP_343764371.1">
    <property type="nucleotide sequence ID" value="NZ_BAAACG010000019.1"/>
</dbReference>
<accession>A0ABP3V7T4</accession>
<feature type="domain" description="DUF6873" evidence="1">
    <location>
        <begin position="5"/>
        <end position="230"/>
    </location>
</feature>
<comment type="caution">
    <text evidence="2">The sequence shown here is derived from an EMBL/GenBank/DDBJ whole genome shotgun (WGS) entry which is preliminary data.</text>
</comment>
<protein>
    <recommendedName>
        <fullName evidence="1">DUF6873 domain-containing protein</fullName>
    </recommendedName>
</protein>
<sequence length="236" mass="26723">MKFALVDSRISNIEKENLKKFGLEIICCPTSNLLYDAVCGHPDMLLNIIDKNRLLLHKDTDSKFINKLKKLNFKVILSKNSLKNKYPKDIILNAVNTKKIFMHNLKFTDPTLLDLVKNKNLINISQGYSKCSTAIVSPNAVMTSDIKIAKILTKNKFDVLLLPPGDILLPGLDYGFIGGCCGLIDEKTIAFYGNLKFYKYGNEVLQFLNKHNVKPIFLRNDKLIDRGSILCIENNL</sequence>
<dbReference type="EMBL" id="BAAACG010000019">
    <property type="protein sequence ID" value="GAA0748044.1"/>
    <property type="molecule type" value="Genomic_DNA"/>
</dbReference>
<evidence type="ECO:0000313" key="3">
    <source>
        <dbReference type="Proteomes" id="UP001501510"/>
    </source>
</evidence>
<evidence type="ECO:0000313" key="2">
    <source>
        <dbReference type="EMBL" id="GAA0748044.1"/>
    </source>
</evidence>
<reference evidence="3" key="1">
    <citation type="journal article" date="2019" name="Int. J. Syst. Evol. Microbiol.">
        <title>The Global Catalogue of Microorganisms (GCM) 10K type strain sequencing project: providing services to taxonomists for standard genome sequencing and annotation.</title>
        <authorList>
            <consortium name="The Broad Institute Genomics Platform"/>
            <consortium name="The Broad Institute Genome Sequencing Center for Infectious Disease"/>
            <person name="Wu L."/>
            <person name="Ma J."/>
        </authorList>
    </citation>
    <scope>NUCLEOTIDE SEQUENCE [LARGE SCALE GENOMIC DNA]</scope>
    <source>
        <strain evidence="3">JCM 1407</strain>
    </source>
</reference>
<organism evidence="2 3">
    <name type="scientific">Clostridium oceanicum</name>
    <dbReference type="NCBI Taxonomy" id="1543"/>
    <lineage>
        <taxon>Bacteria</taxon>
        <taxon>Bacillati</taxon>
        <taxon>Bacillota</taxon>
        <taxon>Clostridia</taxon>
        <taxon>Eubacteriales</taxon>
        <taxon>Clostridiaceae</taxon>
        <taxon>Clostridium</taxon>
    </lineage>
</organism>
<evidence type="ECO:0000259" key="1">
    <source>
        <dbReference type="Pfam" id="PF21778"/>
    </source>
</evidence>
<dbReference type="Proteomes" id="UP001501510">
    <property type="component" value="Unassembled WGS sequence"/>
</dbReference>